<dbReference type="SUPFAM" id="SSF53474">
    <property type="entry name" value="alpha/beta-Hydrolases"/>
    <property type="match status" value="1"/>
</dbReference>
<sequence>MSGKIKTALFDSNTFKLDQHYPRPSIAHDAKPFSKQPLTALYLILYIPFLLIIVPIYANLRWVYLRLFVPTAPNWSLLNFVTVYLVRHTVWYWWCTTKGGLRGIFHANLTEQQRKRRRAWFGAMPDEIQPFSLEELVEPMRSWAVETDAQDLQGTVPIWWMGDRGNALKQSKAKKDETLLVYLTGGGYMISSCHPAVPLAHLMQHVMKEFKTSNSKRLPKSAVTVEYRKSGEAPTPCALMDCLALYKHLLEDLRFDPNNIVIMGDSAGGHLVNSLIRYGQDADIPTPKAAIFICPWTEQAGTIVEHPHSSFQRNKPYDVLSDNFYHMCRDTFAMHFKQPNKTLLDVYFSPCSVLGKVTKNGKLIKESEESTIFQDWPKTFVIGCYGDILFDQSTEMYRRVLLSKEAEGKATTKEEISLHLMEGSHDPFVAPSFVFAKERKKALKVLCEWVANSL</sequence>
<reference evidence="4 5" key="1">
    <citation type="journal article" date="2018" name="Mol. Biol. Evol.">
        <title>Broad Genomic Sampling Reveals a Smut Pathogenic Ancestry of the Fungal Clade Ustilaginomycotina.</title>
        <authorList>
            <person name="Kijpornyongpan T."/>
            <person name="Mondo S.J."/>
            <person name="Barry K."/>
            <person name="Sandor L."/>
            <person name="Lee J."/>
            <person name="Lipzen A."/>
            <person name="Pangilinan J."/>
            <person name="LaButti K."/>
            <person name="Hainaut M."/>
            <person name="Henrissat B."/>
            <person name="Grigoriev I.V."/>
            <person name="Spatafora J.W."/>
            <person name="Aime M.C."/>
        </authorList>
    </citation>
    <scope>NUCLEOTIDE SEQUENCE [LARGE SCALE GENOMIC DNA]</scope>
    <source>
        <strain evidence="4 5">MCA 3882</strain>
    </source>
</reference>
<evidence type="ECO:0000259" key="3">
    <source>
        <dbReference type="Pfam" id="PF07859"/>
    </source>
</evidence>
<dbReference type="Proteomes" id="UP000245771">
    <property type="component" value="Unassembled WGS sequence"/>
</dbReference>
<evidence type="ECO:0000313" key="4">
    <source>
        <dbReference type="EMBL" id="PWN36615.1"/>
    </source>
</evidence>
<feature type="transmembrane region" description="Helical" evidence="2">
    <location>
        <begin position="40"/>
        <end position="60"/>
    </location>
</feature>
<keyword evidence="2" id="KW-1133">Transmembrane helix</keyword>
<keyword evidence="2" id="KW-0812">Transmembrane</keyword>
<dbReference type="PANTHER" id="PTHR48081:SF31">
    <property type="entry name" value="STERYL ACETYL HYDROLASE MUG81-RELATED"/>
    <property type="match status" value="1"/>
</dbReference>
<dbReference type="Pfam" id="PF07859">
    <property type="entry name" value="Abhydrolase_3"/>
    <property type="match status" value="1"/>
</dbReference>
<gene>
    <name evidence="4" type="ORF">FA14DRAFT_159075</name>
</gene>
<name>A0A316VM23_9BASI</name>
<dbReference type="PANTHER" id="PTHR48081">
    <property type="entry name" value="AB HYDROLASE SUPERFAMILY PROTEIN C4A8.06C"/>
    <property type="match status" value="1"/>
</dbReference>
<evidence type="ECO:0000256" key="2">
    <source>
        <dbReference type="SAM" id="Phobius"/>
    </source>
</evidence>
<dbReference type="EMBL" id="KZ819602">
    <property type="protein sequence ID" value="PWN36615.1"/>
    <property type="molecule type" value="Genomic_DNA"/>
</dbReference>
<keyword evidence="5" id="KW-1185">Reference proteome</keyword>
<keyword evidence="1 4" id="KW-0378">Hydrolase</keyword>
<dbReference type="InterPro" id="IPR050300">
    <property type="entry name" value="GDXG_lipolytic_enzyme"/>
</dbReference>
<dbReference type="InterPro" id="IPR013094">
    <property type="entry name" value="AB_hydrolase_3"/>
</dbReference>
<dbReference type="AlphaFoldDB" id="A0A316VM23"/>
<organism evidence="4 5">
    <name type="scientific">Meira miltonrushii</name>
    <dbReference type="NCBI Taxonomy" id="1280837"/>
    <lineage>
        <taxon>Eukaryota</taxon>
        <taxon>Fungi</taxon>
        <taxon>Dikarya</taxon>
        <taxon>Basidiomycota</taxon>
        <taxon>Ustilaginomycotina</taxon>
        <taxon>Exobasidiomycetes</taxon>
        <taxon>Exobasidiales</taxon>
        <taxon>Brachybasidiaceae</taxon>
        <taxon>Meira</taxon>
    </lineage>
</organism>
<proteinExistence type="predicted"/>
<dbReference type="RefSeq" id="XP_025356917.1">
    <property type="nucleotide sequence ID" value="XM_025498041.1"/>
</dbReference>
<dbReference type="GeneID" id="37019822"/>
<keyword evidence="2" id="KW-0472">Membrane</keyword>
<dbReference type="InParanoid" id="A0A316VM23"/>
<evidence type="ECO:0000256" key="1">
    <source>
        <dbReference type="ARBA" id="ARBA00022801"/>
    </source>
</evidence>
<dbReference type="Gene3D" id="3.40.50.1820">
    <property type="entry name" value="alpha/beta hydrolase"/>
    <property type="match status" value="1"/>
</dbReference>
<protein>
    <submittedName>
        <fullName evidence="4">Alpha/beta-hydrolase</fullName>
    </submittedName>
</protein>
<dbReference type="InterPro" id="IPR029058">
    <property type="entry name" value="AB_hydrolase_fold"/>
</dbReference>
<dbReference type="GO" id="GO:0016787">
    <property type="term" value="F:hydrolase activity"/>
    <property type="evidence" value="ECO:0007669"/>
    <property type="project" value="UniProtKB-KW"/>
</dbReference>
<dbReference type="STRING" id="1280837.A0A316VM23"/>
<accession>A0A316VM23</accession>
<feature type="domain" description="Alpha/beta hydrolase fold-3" evidence="3">
    <location>
        <begin position="180"/>
        <end position="401"/>
    </location>
</feature>
<evidence type="ECO:0000313" key="5">
    <source>
        <dbReference type="Proteomes" id="UP000245771"/>
    </source>
</evidence>
<feature type="transmembrane region" description="Helical" evidence="2">
    <location>
        <begin position="72"/>
        <end position="94"/>
    </location>
</feature>
<dbReference type="OrthoDB" id="2152029at2759"/>